<dbReference type="AlphaFoldDB" id="W8T444"/>
<reference evidence="1 2" key="1">
    <citation type="journal article" date="2014" name="Genome Announc.">
        <title>Complete Genome Sequence of Amino Acid-Utilizing Eubacterium acidaminophilum al-2 (DSM 3953).</title>
        <authorList>
            <person name="Poehlein A."/>
            <person name="Andreesen J.R."/>
            <person name="Daniel R."/>
        </authorList>
    </citation>
    <scope>NUCLEOTIDE SEQUENCE [LARGE SCALE GENOMIC DNA]</scope>
    <source>
        <strain evidence="1 2">DSM 3953</strain>
    </source>
</reference>
<dbReference type="KEGG" id="eac:EAL2_c02870"/>
<name>W8T444_PEPAC</name>
<dbReference type="EMBL" id="CP007452">
    <property type="protein sequence ID" value="AHM55590.1"/>
    <property type="molecule type" value="Genomic_DNA"/>
</dbReference>
<proteinExistence type="predicted"/>
<dbReference type="STRING" id="1286171.EAL2_c02870"/>
<dbReference type="Proteomes" id="UP000019591">
    <property type="component" value="Chromosome"/>
</dbReference>
<accession>W8T444</accession>
<sequence>MKTSIHGLSIETDFEIRLVRDEAFDADIIIPVGDRTVNLEIEGLPEYMGGRLQSCMVANVLIRLSKDESNKVATIHYLRSIDLYSAMLNFEIDYSSCSISIKDEGYSVLMRIQRT</sequence>
<gene>
    <name evidence="1" type="ORF">EAL2_c02870</name>
</gene>
<evidence type="ECO:0000313" key="1">
    <source>
        <dbReference type="EMBL" id="AHM55590.1"/>
    </source>
</evidence>
<evidence type="ECO:0000313" key="2">
    <source>
        <dbReference type="Proteomes" id="UP000019591"/>
    </source>
</evidence>
<dbReference type="HOGENOM" id="CLU_166658_0_0_9"/>
<protein>
    <submittedName>
        <fullName evidence="1">Uncharacterized protein</fullName>
    </submittedName>
</protein>
<dbReference type="OrthoDB" id="1707428at2"/>
<organism evidence="1 2">
    <name type="scientific">Peptoclostridium acidaminophilum DSM 3953</name>
    <dbReference type="NCBI Taxonomy" id="1286171"/>
    <lineage>
        <taxon>Bacteria</taxon>
        <taxon>Bacillati</taxon>
        <taxon>Bacillota</taxon>
        <taxon>Clostridia</taxon>
        <taxon>Peptostreptococcales</taxon>
        <taxon>Peptoclostridiaceae</taxon>
        <taxon>Peptoclostridium</taxon>
    </lineage>
</organism>
<dbReference type="eggNOG" id="ENOG50335DI">
    <property type="taxonomic scope" value="Bacteria"/>
</dbReference>
<keyword evidence="2" id="KW-1185">Reference proteome</keyword>
<dbReference type="PATRIC" id="fig|1286171.3.peg.224"/>
<dbReference type="RefSeq" id="WP_025434631.1">
    <property type="nucleotide sequence ID" value="NZ_CP007452.1"/>
</dbReference>